<evidence type="ECO:0000256" key="8">
    <source>
        <dbReference type="ARBA" id="ARBA00033765"/>
    </source>
</evidence>
<dbReference type="Pfam" id="PF01938">
    <property type="entry name" value="TRAM"/>
    <property type="match status" value="1"/>
</dbReference>
<feature type="binding site" evidence="9">
    <location>
        <position position="112"/>
    </location>
    <ligand>
        <name>[4Fe-4S] cluster</name>
        <dbReference type="ChEBI" id="CHEBI:49883"/>
        <label>1</label>
    </ligand>
</feature>
<dbReference type="PANTHER" id="PTHR43020:SF2">
    <property type="entry name" value="MITOCHONDRIAL TRNA METHYLTHIOTRANSFERASE CDK5RAP1"/>
    <property type="match status" value="1"/>
</dbReference>
<dbReference type="InterPro" id="IPR006638">
    <property type="entry name" value="Elp3/MiaA/NifB-like_rSAM"/>
</dbReference>
<comment type="subunit">
    <text evidence="9">Monomer.</text>
</comment>
<sequence length="486" mass="55480">MENIIKDIDIISAEEAQACDYKTTEDENTGKAKKLYIESYGCQMNFSDSEIVASIMKDNGFDTTSDFHEADVIFLNTCSIREKAELTVRKRLSQFNNIKKNKPELTIGVLGCMAERLKEKLLEEEKLVDVVVGPDAYRDLPNLVSEAEDGNKGVNTFLSREETYADISPVRLNSNGVSAFISIMRGCDNMCSFCVVPFTRGRERSRDPHSIVREAQELFDKGFKEVTLLGQNVDSYKWSPEENNKARLNKKEDEVSAVINFAHLLEMVAQVSPTLRVRFSTSHPKDITDEVLYTMKKYDNICKYIHLPVQSGNSRVLEMMNRTYDRAWYLERVSKIREILGEECGISSDMITGFCTETEEEHQDTLTLMDIVKYDFSYMFYYSERPGTLAAKKYEDDIPLEVKKRRLNDIIQKQSILSEERNKLDVGKIQEILIEGVSKRSEDQLRGRNSANKMVIVEKGNLKKGDYALVKITDCTPATLFGEVIS</sequence>
<feature type="binding site" evidence="9">
    <location>
        <position position="194"/>
    </location>
    <ligand>
        <name>[4Fe-4S] cluster</name>
        <dbReference type="ChEBI" id="CHEBI:49883"/>
        <label>2</label>
        <note>4Fe-4S-S-AdoMet</note>
    </ligand>
</feature>
<dbReference type="PANTHER" id="PTHR43020">
    <property type="entry name" value="CDK5 REGULATORY SUBUNIT-ASSOCIATED PROTEIN 1"/>
    <property type="match status" value="1"/>
</dbReference>
<dbReference type="Gene3D" id="3.40.50.12160">
    <property type="entry name" value="Methylthiotransferase, N-terminal domain"/>
    <property type="match status" value="1"/>
</dbReference>
<dbReference type="NCBIfam" id="TIGR01574">
    <property type="entry name" value="miaB-methiolase"/>
    <property type="match status" value="1"/>
</dbReference>
<evidence type="ECO:0000256" key="3">
    <source>
        <dbReference type="ARBA" id="ARBA00022679"/>
    </source>
</evidence>
<evidence type="ECO:0000256" key="4">
    <source>
        <dbReference type="ARBA" id="ARBA00022691"/>
    </source>
</evidence>
<comment type="catalytic activity">
    <reaction evidence="9">
        <text>N(6)-dimethylallyladenosine(37) in tRNA + (sulfur carrier)-SH + AH2 + 2 S-adenosyl-L-methionine = 2-methylsulfanyl-N(6)-dimethylallyladenosine(37) in tRNA + (sulfur carrier)-H + 5'-deoxyadenosine + L-methionine + A + S-adenosyl-L-homocysteine + 2 H(+)</text>
        <dbReference type="Rhea" id="RHEA:37067"/>
        <dbReference type="Rhea" id="RHEA-COMP:10375"/>
        <dbReference type="Rhea" id="RHEA-COMP:10376"/>
        <dbReference type="Rhea" id="RHEA-COMP:14737"/>
        <dbReference type="Rhea" id="RHEA-COMP:14739"/>
        <dbReference type="ChEBI" id="CHEBI:13193"/>
        <dbReference type="ChEBI" id="CHEBI:15378"/>
        <dbReference type="ChEBI" id="CHEBI:17319"/>
        <dbReference type="ChEBI" id="CHEBI:17499"/>
        <dbReference type="ChEBI" id="CHEBI:29917"/>
        <dbReference type="ChEBI" id="CHEBI:57844"/>
        <dbReference type="ChEBI" id="CHEBI:57856"/>
        <dbReference type="ChEBI" id="CHEBI:59789"/>
        <dbReference type="ChEBI" id="CHEBI:64428"/>
        <dbReference type="ChEBI" id="CHEBI:74415"/>
        <dbReference type="ChEBI" id="CHEBI:74417"/>
        <dbReference type="EC" id="2.8.4.3"/>
    </reaction>
</comment>
<evidence type="ECO:0000256" key="5">
    <source>
        <dbReference type="ARBA" id="ARBA00022723"/>
    </source>
</evidence>
<dbReference type="InterPro" id="IPR058240">
    <property type="entry name" value="rSAM_sf"/>
</dbReference>
<feature type="domain" description="MTTase N-terminal" evidence="11">
    <location>
        <begin position="33"/>
        <end position="149"/>
    </location>
</feature>
<dbReference type="Proteomes" id="UP000635885">
    <property type="component" value="Unassembled WGS sequence"/>
</dbReference>
<dbReference type="SFLD" id="SFLDG01082">
    <property type="entry name" value="B12-binding_domain_containing"/>
    <property type="match status" value="1"/>
</dbReference>
<dbReference type="InterPro" id="IPR013848">
    <property type="entry name" value="Methylthiotransferase_N"/>
</dbReference>
<feature type="binding site" evidence="9">
    <location>
        <position position="187"/>
    </location>
    <ligand>
        <name>[4Fe-4S] cluster</name>
        <dbReference type="ChEBI" id="CHEBI:49883"/>
        <label>2</label>
        <note>4Fe-4S-S-AdoMet</note>
    </ligand>
</feature>
<evidence type="ECO:0000259" key="12">
    <source>
        <dbReference type="PROSITE" id="PS51918"/>
    </source>
</evidence>
<evidence type="ECO:0000256" key="9">
    <source>
        <dbReference type="HAMAP-Rule" id="MF_01864"/>
    </source>
</evidence>
<dbReference type="InterPro" id="IPR005839">
    <property type="entry name" value="Methylthiotransferase"/>
</dbReference>
<dbReference type="EMBL" id="BMFD01000005">
    <property type="protein sequence ID" value="GGC38638.1"/>
    <property type="molecule type" value="Genomic_DNA"/>
</dbReference>
<evidence type="ECO:0000256" key="7">
    <source>
        <dbReference type="ARBA" id="ARBA00023014"/>
    </source>
</evidence>
<evidence type="ECO:0000313" key="14">
    <source>
        <dbReference type="Proteomes" id="UP000635885"/>
    </source>
</evidence>
<dbReference type="Pfam" id="PF00919">
    <property type="entry name" value="UPF0004"/>
    <property type="match status" value="1"/>
</dbReference>
<dbReference type="HAMAP" id="MF_01864">
    <property type="entry name" value="tRNA_metthiotr_MiaB"/>
    <property type="match status" value="1"/>
</dbReference>
<dbReference type="SFLD" id="SFLDF00273">
    <property type="entry name" value="(dimethylallyl)adenosine_tRNA"/>
    <property type="match status" value="1"/>
</dbReference>
<reference evidence="14" key="1">
    <citation type="journal article" date="2019" name="Int. J. Syst. Evol. Microbiol.">
        <title>The Global Catalogue of Microorganisms (GCM) 10K type strain sequencing project: providing services to taxonomists for standard genome sequencing and annotation.</title>
        <authorList>
            <consortium name="The Broad Institute Genomics Platform"/>
            <consortium name="The Broad Institute Genome Sequencing Center for Infectious Disease"/>
            <person name="Wu L."/>
            <person name="Ma J."/>
        </authorList>
    </citation>
    <scope>NUCLEOTIDE SEQUENCE [LARGE SCALE GENOMIC DNA]</scope>
    <source>
        <strain evidence="14">CGMCC 1.12479</strain>
    </source>
</reference>
<protein>
    <recommendedName>
        <fullName evidence="8 9">tRNA-2-methylthio-N(6)-dimethylallyladenosine synthase</fullName>
        <ecNumber evidence="8 9">2.8.4.3</ecNumber>
    </recommendedName>
    <alternativeName>
        <fullName evidence="9">(Dimethylallyl)adenosine tRNA methylthiotransferase MiaB</fullName>
    </alternativeName>
    <alternativeName>
        <fullName evidence="9">tRNA-i(6)A37 methylthiotransferase</fullName>
    </alternativeName>
</protein>
<keyword evidence="9" id="KW-0819">tRNA processing</keyword>
<keyword evidence="4 9" id="KW-0949">S-adenosyl-L-methionine</keyword>
<dbReference type="PROSITE" id="PS51449">
    <property type="entry name" value="MTTASE_N"/>
    <property type="match status" value="1"/>
</dbReference>
<keyword evidence="9" id="KW-0963">Cytoplasm</keyword>
<dbReference type="EC" id="2.8.4.3" evidence="8 9"/>
<dbReference type="PROSITE" id="PS01278">
    <property type="entry name" value="MTTASE_RADICAL"/>
    <property type="match status" value="1"/>
</dbReference>
<dbReference type="NCBIfam" id="TIGR00089">
    <property type="entry name" value="MiaB/RimO family radical SAM methylthiotransferase"/>
    <property type="match status" value="1"/>
</dbReference>
<gene>
    <name evidence="9 13" type="primary">miaB</name>
    <name evidence="13" type="ORF">GCM10010993_16820</name>
</gene>
<evidence type="ECO:0000256" key="1">
    <source>
        <dbReference type="ARBA" id="ARBA00003234"/>
    </source>
</evidence>
<dbReference type="InterPro" id="IPR007197">
    <property type="entry name" value="rSAM"/>
</dbReference>
<dbReference type="SMART" id="SM00729">
    <property type="entry name" value="Elp3"/>
    <property type="match status" value="1"/>
</dbReference>
<dbReference type="SUPFAM" id="SSF102114">
    <property type="entry name" value="Radical SAM enzymes"/>
    <property type="match status" value="1"/>
</dbReference>
<keyword evidence="14" id="KW-1185">Reference proteome</keyword>
<feature type="binding site" evidence="9">
    <location>
        <position position="191"/>
    </location>
    <ligand>
        <name>[4Fe-4S] cluster</name>
        <dbReference type="ChEBI" id="CHEBI:49883"/>
        <label>2</label>
        <note>4Fe-4S-S-AdoMet</note>
    </ligand>
</feature>
<evidence type="ECO:0000256" key="2">
    <source>
        <dbReference type="ARBA" id="ARBA00022485"/>
    </source>
</evidence>
<comment type="subcellular location">
    <subcellularLocation>
        <location evidence="9">Cytoplasm</location>
    </subcellularLocation>
</comment>
<comment type="similarity">
    <text evidence="9">Belongs to the methylthiotransferase family. MiaB subfamily.</text>
</comment>
<dbReference type="InterPro" id="IPR002792">
    <property type="entry name" value="TRAM_dom"/>
</dbReference>
<keyword evidence="7 9" id="KW-0411">Iron-sulfur</keyword>
<comment type="cofactor">
    <cofactor evidence="9">
        <name>[4Fe-4S] cluster</name>
        <dbReference type="ChEBI" id="CHEBI:49883"/>
    </cofactor>
    <text evidence="9">Binds 2 [4Fe-4S] clusters. One cluster is coordinated with 3 cysteines and an exchangeable S-adenosyl-L-methionine.</text>
</comment>
<feature type="domain" description="TRAM" evidence="10">
    <location>
        <begin position="423"/>
        <end position="486"/>
    </location>
</feature>
<dbReference type="InterPro" id="IPR023404">
    <property type="entry name" value="rSAM_horseshoe"/>
</dbReference>
<feature type="domain" description="Radical SAM core" evidence="12">
    <location>
        <begin position="173"/>
        <end position="420"/>
    </location>
</feature>
<keyword evidence="2 9" id="KW-0004">4Fe-4S</keyword>
<keyword evidence="6 9" id="KW-0408">Iron</keyword>
<dbReference type="InterPro" id="IPR038135">
    <property type="entry name" value="Methylthiotransferase_N_sf"/>
</dbReference>
<dbReference type="InterPro" id="IPR006463">
    <property type="entry name" value="MiaB_methiolase"/>
</dbReference>
<comment type="function">
    <text evidence="1 9">Catalyzes the methylthiolation of N6-(dimethylallyl)adenosine (i(6)A), leading to the formation of 2-methylthio-N6-(dimethylallyl)adenosine (ms(2)i(6)A) at position 37 in tRNAs that read codons beginning with uridine.</text>
</comment>
<organism evidence="13 14">
    <name type="scientific">Belliella aquatica</name>
    <dbReference type="NCBI Taxonomy" id="1323734"/>
    <lineage>
        <taxon>Bacteria</taxon>
        <taxon>Pseudomonadati</taxon>
        <taxon>Bacteroidota</taxon>
        <taxon>Cytophagia</taxon>
        <taxon>Cytophagales</taxon>
        <taxon>Cyclobacteriaceae</taxon>
        <taxon>Belliella</taxon>
    </lineage>
</organism>
<comment type="caution">
    <text evidence="13">The sequence shown here is derived from an EMBL/GenBank/DDBJ whole genome shotgun (WGS) entry which is preliminary data.</text>
</comment>
<dbReference type="Pfam" id="PF04055">
    <property type="entry name" value="Radical_SAM"/>
    <property type="match status" value="1"/>
</dbReference>
<keyword evidence="3 9" id="KW-0808">Transferase</keyword>
<dbReference type="InterPro" id="IPR020612">
    <property type="entry name" value="Methylthiotransferase_CS"/>
</dbReference>
<feature type="binding site" evidence="9">
    <location>
        <position position="78"/>
    </location>
    <ligand>
        <name>[4Fe-4S] cluster</name>
        <dbReference type="ChEBI" id="CHEBI:49883"/>
        <label>1</label>
    </ligand>
</feature>
<evidence type="ECO:0000256" key="6">
    <source>
        <dbReference type="ARBA" id="ARBA00023004"/>
    </source>
</evidence>
<evidence type="ECO:0000259" key="10">
    <source>
        <dbReference type="PROSITE" id="PS50926"/>
    </source>
</evidence>
<dbReference type="SFLD" id="SFLDG01061">
    <property type="entry name" value="methylthiotransferase"/>
    <property type="match status" value="1"/>
</dbReference>
<dbReference type="PROSITE" id="PS50926">
    <property type="entry name" value="TRAM"/>
    <property type="match status" value="1"/>
</dbReference>
<evidence type="ECO:0000313" key="13">
    <source>
        <dbReference type="EMBL" id="GGC38638.1"/>
    </source>
</evidence>
<dbReference type="SFLD" id="SFLDS00029">
    <property type="entry name" value="Radical_SAM"/>
    <property type="match status" value="1"/>
</dbReference>
<dbReference type="SFLD" id="SFLDF00413">
    <property type="entry name" value="CDK5RAP1"/>
    <property type="match status" value="1"/>
</dbReference>
<feature type="binding site" evidence="9">
    <location>
        <position position="42"/>
    </location>
    <ligand>
        <name>[4Fe-4S] cluster</name>
        <dbReference type="ChEBI" id="CHEBI:49883"/>
        <label>1</label>
    </ligand>
</feature>
<dbReference type="PROSITE" id="PS51918">
    <property type="entry name" value="RADICAL_SAM"/>
    <property type="match status" value="1"/>
</dbReference>
<dbReference type="RefSeq" id="WP_188441739.1">
    <property type="nucleotide sequence ID" value="NZ_BMFD01000005.1"/>
</dbReference>
<keyword evidence="5 9" id="KW-0479">Metal-binding</keyword>
<accession>A0ABQ1MF06</accession>
<proteinExistence type="inferred from homology"/>
<dbReference type="Gene3D" id="3.80.30.20">
    <property type="entry name" value="tm_1862 like domain"/>
    <property type="match status" value="1"/>
</dbReference>
<name>A0ABQ1MF06_9BACT</name>
<evidence type="ECO:0000259" key="11">
    <source>
        <dbReference type="PROSITE" id="PS51449"/>
    </source>
</evidence>